<dbReference type="AlphaFoldDB" id="A0A240UI10"/>
<keyword evidence="2" id="KW-1185">Reference proteome</keyword>
<dbReference type="PANTHER" id="PTHR11079:SF202">
    <property type="entry name" value="TRNA-SPECIFIC ADENOSINE DEAMINASE"/>
    <property type="match status" value="1"/>
</dbReference>
<evidence type="ECO:0000313" key="1">
    <source>
        <dbReference type="EMBL" id="ART60745.1"/>
    </source>
</evidence>
<dbReference type="KEGG" id="acin:CBP34_04410"/>
<dbReference type="KEGG" id="acip:CBP36_04880"/>
<name>A0A240UI10_9BURK</name>
<dbReference type="InterPro" id="IPR016193">
    <property type="entry name" value="Cytidine_deaminase-like"/>
</dbReference>
<dbReference type="KEGG" id="acis:CBP35_14055"/>
<gene>
    <name evidence="1" type="ORF">CBP36_04880</name>
</gene>
<dbReference type="GO" id="GO:0052717">
    <property type="term" value="F:tRNA-specific adenosine-34 deaminase activity"/>
    <property type="evidence" value="ECO:0007669"/>
    <property type="project" value="TreeGrafter"/>
</dbReference>
<accession>A0A240UI10</accession>
<dbReference type="SUPFAM" id="SSF53927">
    <property type="entry name" value="Cytidine deaminase-like"/>
    <property type="match status" value="1"/>
</dbReference>
<dbReference type="InterPro" id="IPR002125">
    <property type="entry name" value="CMP_dCMP_dom"/>
</dbReference>
<protein>
    <submittedName>
        <fullName evidence="1">tRNA-specific adenosine deaminase</fullName>
    </submittedName>
</protein>
<dbReference type="Pfam" id="PF00383">
    <property type="entry name" value="dCMP_cyt_deam_1"/>
    <property type="match status" value="1"/>
</dbReference>
<dbReference type="Proteomes" id="UP000194440">
    <property type="component" value="Chromosome"/>
</dbReference>
<dbReference type="GO" id="GO:0008270">
    <property type="term" value="F:zinc ion binding"/>
    <property type="evidence" value="ECO:0007669"/>
    <property type="project" value="InterPro"/>
</dbReference>
<evidence type="ECO:0000313" key="2">
    <source>
        <dbReference type="Proteomes" id="UP000194440"/>
    </source>
</evidence>
<dbReference type="EMBL" id="CP021366">
    <property type="protein sequence ID" value="ART60745.1"/>
    <property type="molecule type" value="Genomic_DNA"/>
</dbReference>
<accession>A0A240U7R6</accession>
<dbReference type="PANTHER" id="PTHR11079">
    <property type="entry name" value="CYTOSINE DEAMINASE FAMILY MEMBER"/>
    <property type="match status" value="1"/>
</dbReference>
<organism evidence="1 2">
    <name type="scientific">Acidovorax carolinensis</name>
    <dbReference type="NCBI Taxonomy" id="553814"/>
    <lineage>
        <taxon>Bacteria</taxon>
        <taxon>Pseudomonadati</taxon>
        <taxon>Pseudomonadota</taxon>
        <taxon>Betaproteobacteria</taxon>
        <taxon>Burkholderiales</taxon>
        <taxon>Comamonadaceae</taxon>
        <taxon>Acidovorax</taxon>
    </lineage>
</organism>
<dbReference type="CDD" id="cd01285">
    <property type="entry name" value="nucleoside_deaminase"/>
    <property type="match status" value="1"/>
</dbReference>
<dbReference type="PROSITE" id="PS51747">
    <property type="entry name" value="CYT_DCMP_DEAMINASES_2"/>
    <property type="match status" value="1"/>
</dbReference>
<sequence length="171" mass="18398">MSAYPPAFDEPTPLGETDTLFLRQAIAWACTARARGNHPFGAVVAGADGMLLAQAYCTTTESGDPTGHAEMNALRQLSRHLTREARAHATLYTSAEPCAMCAAAIFWSGIGRVVFGIDSQRLRSFHSNRHAQRDLDLSCRDVLATATHPVECLGPALLEESSAPHTGFWSA</sequence>
<dbReference type="PROSITE" id="PS00903">
    <property type="entry name" value="CYT_DCMP_DEAMINASES_1"/>
    <property type="match status" value="1"/>
</dbReference>
<reference evidence="1" key="1">
    <citation type="submission" date="2017-05" db="EMBL/GenBank/DDBJ databases">
        <title>Polyphasic characterization of four soil-derived phenanthrene-degrading Acidovorax strains and proposal of Acidovorax phenanthrenivorans sp. nov.</title>
        <authorList>
            <person name="Singleton D."/>
            <person name="Lee J."/>
            <person name="Dickey A.N."/>
            <person name="Stroud A."/>
            <person name="Scholl E.H."/>
            <person name="Wright F.A."/>
            <person name="Aitken M.D."/>
        </authorList>
    </citation>
    <scope>NUCLEOTIDE SEQUENCE</scope>
    <source>
        <strain evidence="1">P4</strain>
    </source>
</reference>
<dbReference type="Gene3D" id="3.40.140.10">
    <property type="entry name" value="Cytidine Deaminase, domain 2"/>
    <property type="match status" value="1"/>
</dbReference>
<proteinExistence type="predicted"/>
<dbReference type="GO" id="GO:0002100">
    <property type="term" value="P:tRNA wobble adenosine to inosine editing"/>
    <property type="evidence" value="ECO:0007669"/>
    <property type="project" value="TreeGrafter"/>
</dbReference>
<dbReference type="InterPro" id="IPR016192">
    <property type="entry name" value="APOBEC/CMP_deaminase_Zn-bd"/>
</dbReference>